<dbReference type="EC" id="2.7.7.24" evidence="3"/>
<evidence type="ECO:0000256" key="7">
    <source>
        <dbReference type="ARBA" id="ARBA00022842"/>
    </source>
</evidence>
<dbReference type="InterPro" id="IPR029044">
    <property type="entry name" value="Nucleotide-diphossugar_trans"/>
</dbReference>
<evidence type="ECO:0000256" key="1">
    <source>
        <dbReference type="ARBA" id="ARBA00001946"/>
    </source>
</evidence>
<protein>
    <recommendedName>
        <fullName evidence="3">glucose-1-phosphate thymidylyltransferase</fullName>
        <ecNumber evidence="3">2.7.7.24</ecNumber>
    </recommendedName>
</protein>
<keyword evidence="7" id="KW-0460">Magnesium</keyword>
<comment type="cofactor">
    <cofactor evidence="1">
        <name>Mg(2+)</name>
        <dbReference type="ChEBI" id="CHEBI:18420"/>
    </cofactor>
</comment>
<comment type="caution">
    <text evidence="10">The sequence shown here is derived from an EMBL/GenBank/DDBJ whole genome shotgun (WGS) entry which is preliminary data.</text>
</comment>
<keyword evidence="6" id="KW-0479">Metal-binding</keyword>
<dbReference type="Proteomes" id="UP001570511">
    <property type="component" value="Unassembled WGS sequence"/>
</dbReference>
<dbReference type="EMBL" id="JBGNYA010000001">
    <property type="protein sequence ID" value="MFA1612243.1"/>
    <property type="molecule type" value="Genomic_DNA"/>
</dbReference>
<name>A0ABD5MH17_9EURY</name>
<comment type="similarity">
    <text evidence="2">Belongs to the glucose-1-phosphate thymidylyltransferase family.</text>
</comment>
<accession>A0ABD5MH17</accession>
<evidence type="ECO:0000256" key="5">
    <source>
        <dbReference type="ARBA" id="ARBA00022695"/>
    </source>
</evidence>
<reference evidence="10 11" key="1">
    <citation type="submission" date="2024-08" db="EMBL/GenBank/DDBJ databases">
        <title>Halobellus sp. MBLA0158 whole genome sequence.</title>
        <authorList>
            <person name="Hwang C.Y."/>
            <person name="Cho E.-S."/>
            <person name="Seo M.-J."/>
        </authorList>
    </citation>
    <scope>NUCLEOTIDE SEQUENCE [LARGE SCALE GENOMIC DNA]</scope>
    <source>
        <strain evidence="10 11">MBLA0158</strain>
    </source>
</reference>
<dbReference type="AlphaFoldDB" id="A0ABD5MH17"/>
<gene>
    <name evidence="10" type="ORF">OS889_14690</name>
</gene>
<evidence type="ECO:0000256" key="6">
    <source>
        <dbReference type="ARBA" id="ARBA00022723"/>
    </source>
</evidence>
<evidence type="ECO:0000256" key="8">
    <source>
        <dbReference type="ARBA" id="ARBA00049336"/>
    </source>
</evidence>
<feature type="domain" description="Nucleotidyl transferase" evidence="9">
    <location>
        <begin position="2"/>
        <end position="228"/>
    </location>
</feature>
<dbReference type="RefSeq" id="WP_372391025.1">
    <property type="nucleotide sequence ID" value="NZ_JBGNYA010000001.1"/>
</dbReference>
<evidence type="ECO:0000313" key="10">
    <source>
        <dbReference type="EMBL" id="MFA1612243.1"/>
    </source>
</evidence>
<keyword evidence="5" id="KW-0548">Nucleotidyltransferase</keyword>
<dbReference type="GO" id="GO:0046872">
    <property type="term" value="F:metal ion binding"/>
    <property type="evidence" value="ECO:0007669"/>
    <property type="project" value="UniProtKB-KW"/>
</dbReference>
<evidence type="ECO:0000256" key="4">
    <source>
        <dbReference type="ARBA" id="ARBA00022679"/>
    </source>
</evidence>
<dbReference type="GO" id="GO:0008879">
    <property type="term" value="F:glucose-1-phosphate thymidylyltransferase activity"/>
    <property type="evidence" value="ECO:0007669"/>
    <property type="project" value="UniProtKB-EC"/>
</dbReference>
<evidence type="ECO:0000256" key="2">
    <source>
        <dbReference type="ARBA" id="ARBA00010480"/>
    </source>
</evidence>
<dbReference type="SUPFAM" id="SSF53448">
    <property type="entry name" value="Nucleotide-diphospho-sugar transferases"/>
    <property type="match status" value="1"/>
</dbReference>
<comment type="catalytic activity">
    <reaction evidence="8">
        <text>dTTP + alpha-D-glucose 1-phosphate + H(+) = dTDP-alpha-D-glucose + diphosphate</text>
        <dbReference type="Rhea" id="RHEA:15225"/>
        <dbReference type="ChEBI" id="CHEBI:15378"/>
        <dbReference type="ChEBI" id="CHEBI:33019"/>
        <dbReference type="ChEBI" id="CHEBI:37568"/>
        <dbReference type="ChEBI" id="CHEBI:57477"/>
        <dbReference type="ChEBI" id="CHEBI:58601"/>
        <dbReference type="EC" id="2.7.7.24"/>
    </reaction>
</comment>
<dbReference type="PANTHER" id="PTHR43532:SF1">
    <property type="entry name" value="GLUCOSE-1-PHOSPHATE THYMIDYLYLTRANSFERASE 1"/>
    <property type="match status" value="1"/>
</dbReference>
<organism evidence="10 11">
    <name type="scientific">Halobellus rubicundus</name>
    <dbReference type="NCBI Taxonomy" id="2996466"/>
    <lineage>
        <taxon>Archaea</taxon>
        <taxon>Methanobacteriati</taxon>
        <taxon>Methanobacteriota</taxon>
        <taxon>Stenosarchaea group</taxon>
        <taxon>Halobacteria</taxon>
        <taxon>Halobacteriales</taxon>
        <taxon>Haloferacaceae</taxon>
        <taxon>Halobellus</taxon>
    </lineage>
</organism>
<dbReference type="InterPro" id="IPR005835">
    <property type="entry name" value="NTP_transferase_dom"/>
</dbReference>
<keyword evidence="4" id="KW-0808">Transferase</keyword>
<evidence type="ECO:0000256" key="3">
    <source>
        <dbReference type="ARBA" id="ARBA00012461"/>
    </source>
</evidence>
<keyword evidence="11" id="KW-1185">Reference proteome</keyword>
<proteinExistence type="inferred from homology"/>
<sequence>MKGVVLAGGRGTRLRPVTRVVNKHMLPIYDEPMIYYPVSTLIDAGIDDILIISNAEHIGKYIELLEEDYEADFQYKVQSEPLGIAHAVGLAEDFVDDEFAVILGDNILVGELQESVQSFNGEGAKIYLTQVEEPAAYGVASVEEGRVTDLQEKPDVPESNYAVIGLYLYTSDVFDVIRDLEPSDRGEYEITDVNRHYLNKGTLTYDLFDGEWYDAGTPEGVFQASKRVRKFRGQK</sequence>
<dbReference type="Pfam" id="PF00483">
    <property type="entry name" value="NTP_transferase"/>
    <property type="match status" value="1"/>
</dbReference>
<dbReference type="PANTHER" id="PTHR43532">
    <property type="entry name" value="GLUCOSE-1-PHOSPHATE THYMIDYLYLTRANSFERASE"/>
    <property type="match status" value="1"/>
</dbReference>
<dbReference type="Gene3D" id="3.90.550.10">
    <property type="entry name" value="Spore Coat Polysaccharide Biosynthesis Protein SpsA, Chain A"/>
    <property type="match status" value="1"/>
</dbReference>
<dbReference type="InterPro" id="IPR005907">
    <property type="entry name" value="G1P_thy_trans_s"/>
</dbReference>
<evidence type="ECO:0000259" key="9">
    <source>
        <dbReference type="Pfam" id="PF00483"/>
    </source>
</evidence>
<evidence type="ECO:0000313" key="11">
    <source>
        <dbReference type="Proteomes" id="UP001570511"/>
    </source>
</evidence>